<feature type="binding site" evidence="9">
    <location>
        <position position="117"/>
    </location>
    <ligand>
        <name>Zn(2+)</name>
        <dbReference type="ChEBI" id="CHEBI:29105"/>
        <note>catalytic</note>
    </ligand>
</feature>
<dbReference type="GO" id="GO:0005737">
    <property type="term" value="C:cytoplasm"/>
    <property type="evidence" value="ECO:0007669"/>
    <property type="project" value="TreeGrafter"/>
</dbReference>
<dbReference type="EC" id="3.4.11.-" evidence="11"/>
<evidence type="ECO:0000256" key="11">
    <source>
        <dbReference type="RuleBase" id="RU364040"/>
    </source>
</evidence>
<dbReference type="InterPro" id="IPR027268">
    <property type="entry name" value="Peptidase_M4/M1_CTD_sf"/>
</dbReference>
<dbReference type="OrthoDB" id="275509at2759"/>
<feature type="binding site" evidence="9">
    <location>
        <position position="113"/>
    </location>
    <ligand>
        <name>Zn(2+)</name>
        <dbReference type="ChEBI" id="CHEBI:29105"/>
        <note>catalytic</note>
    </ligand>
</feature>
<dbReference type="PANTHER" id="PTHR11533">
    <property type="entry name" value="PROTEASE M1 ZINC METALLOPROTEASE"/>
    <property type="match status" value="1"/>
</dbReference>
<comment type="caution">
    <text evidence="14">The sequence shown here is derived from an EMBL/GenBank/DDBJ whole genome shotgun (WGS) entry which is preliminary data.</text>
</comment>
<evidence type="ECO:0000256" key="1">
    <source>
        <dbReference type="ARBA" id="ARBA00010136"/>
    </source>
</evidence>
<evidence type="ECO:0000256" key="9">
    <source>
        <dbReference type="PIRSR" id="PIRSR634016-3"/>
    </source>
</evidence>
<evidence type="ECO:0000313" key="15">
    <source>
        <dbReference type="Proteomes" id="UP000324800"/>
    </source>
</evidence>
<sequence>MSTYLVAWVVGEFEFVSGSCYDGKLPVRVYTLPGQCHSANFALECAIEAIEYLSQFTSLPIPLPKMDLIAIPDFQAGAMENWGLITFREVTILANPTKSTSAALQRVGYVICHELVHQWAGNLVTPSWWEDLWLNEGFATFLGEYVLDKLHPEYNRWLTFLTQHLNHSFSIDGMEESTHPIEVKVIKADDVDDVFDTISYSKSASVIRMMFEFIGEESFRKGFSSYLKKHAYANAVSEDLWEALAESSGRSDLTAMMKSWTQQAGFPLVSVKEIKSEKKEDINNENERVFELTQQRFSKKNLKKLIDIKQKGKSIDQKDEQQQLWQIPISVYALWKGYEKPIKVSFDLKDRKTIFKIKAPIKDCADGIKESTLLWIKLNAEQIGYYRVLYEDEQIMNELSNELKHEGKQYSILPQSDRMGLQNDLFALSEITAGELISFPFCLEFARAGYQNEDSYAIWSDLLSNIRSRMRIFIEGAVNLAEENEQLNKFGKEGNQELYKLNNENVRKILQNYDQWTIDFIIKKVQELNKKDDQISEKLNVQGGQNLEFINNQQLKNLLVGLIIRSGHKSVTQQYVNEFDTKILPALSQFHKELIKKSSQKEKEQSVDENDKIQFELRKEVDERLAIAVNSIQSERRGLCFCGAVESSNQSQSVPGQYEISSLRRIALFAIYKCTSPLLLPNDRNTALMYLCRFTSQEQIQSMMNLIIENEEKGIKRQDCHHVAFQLSGIAGCAKKQWQWFTQKKEIEGEIQRPIWNTLKSRMAAMLLSYFVQYASSSIVPLDYNDSISQEVDEFFKENSKLLPPYAVRKSLESIKDNQVQWQKSADVLDWILKF</sequence>
<dbReference type="PANTHER" id="PTHR11533:SF299">
    <property type="entry name" value="AMINOPEPTIDASE"/>
    <property type="match status" value="1"/>
</dbReference>
<dbReference type="InterPro" id="IPR001930">
    <property type="entry name" value="Peptidase_M1"/>
</dbReference>
<dbReference type="GO" id="GO:0042277">
    <property type="term" value="F:peptide binding"/>
    <property type="evidence" value="ECO:0007669"/>
    <property type="project" value="TreeGrafter"/>
</dbReference>
<keyword evidence="5 11" id="KW-0378">Hydrolase</keyword>
<dbReference type="GO" id="GO:0043171">
    <property type="term" value="P:peptide catabolic process"/>
    <property type="evidence" value="ECO:0007669"/>
    <property type="project" value="TreeGrafter"/>
</dbReference>
<protein>
    <recommendedName>
        <fullName evidence="11">Aminopeptidase</fullName>
        <ecNumber evidence="11">3.4.11.-</ecNumber>
    </recommendedName>
</protein>
<dbReference type="EMBL" id="SNRW01010860">
    <property type="protein sequence ID" value="KAA6375960.1"/>
    <property type="molecule type" value="Genomic_DNA"/>
</dbReference>
<organism evidence="14 15">
    <name type="scientific">Streblomastix strix</name>
    <dbReference type="NCBI Taxonomy" id="222440"/>
    <lineage>
        <taxon>Eukaryota</taxon>
        <taxon>Metamonada</taxon>
        <taxon>Preaxostyla</taxon>
        <taxon>Oxymonadida</taxon>
        <taxon>Streblomastigidae</taxon>
        <taxon>Streblomastix</taxon>
    </lineage>
</organism>
<keyword evidence="4 9" id="KW-0479">Metal-binding</keyword>
<evidence type="ECO:0000256" key="8">
    <source>
        <dbReference type="PIRSR" id="PIRSR634016-1"/>
    </source>
</evidence>
<keyword evidence="3 11" id="KW-0645">Protease</keyword>
<name>A0A5J4V0S8_9EUKA</name>
<feature type="domain" description="Peptidase M1 membrane alanine aminopeptidase" evidence="12">
    <location>
        <begin position="41"/>
        <end position="260"/>
    </location>
</feature>
<gene>
    <name evidence="14" type="ORF">EZS28_028513</name>
</gene>
<dbReference type="SUPFAM" id="SSF55486">
    <property type="entry name" value="Metalloproteases ('zincins'), catalytic domain"/>
    <property type="match status" value="1"/>
</dbReference>
<dbReference type="CDD" id="cd09601">
    <property type="entry name" value="M1_APN-Q_like"/>
    <property type="match status" value="1"/>
</dbReference>
<reference evidence="14 15" key="1">
    <citation type="submission" date="2019-03" db="EMBL/GenBank/DDBJ databases">
        <title>Single cell metagenomics reveals metabolic interactions within the superorganism composed of flagellate Streblomastix strix and complex community of Bacteroidetes bacteria on its surface.</title>
        <authorList>
            <person name="Treitli S.C."/>
            <person name="Kolisko M."/>
            <person name="Husnik F."/>
            <person name="Keeling P."/>
            <person name="Hampl V."/>
        </authorList>
    </citation>
    <scope>NUCLEOTIDE SEQUENCE [LARGE SCALE GENOMIC DNA]</scope>
    <source>
        <strain evidence="14">ST1C</strain>
    </source>
</reference>
<feature type="site" description="Transition state stabilizer" evidence="10">
    <location>
        <position position="200"/>
    </location>
</feature>
<keyword evidence="6 9" id="KW-0862">Zinc</keyword>
<dbReference type="Proteomes" id="UP000324800">
    <property type="component" value="Unassembled WGS sequence"/>
</dbReference>
<comment type="similarity">
    <text evidence="1 11">Belongs to the peptidase M1 family.</text>
</comment>
<feature type="active site" description="Proton acceptor" evidence="8">
    <location>
        <position position="114"/>
    </location>
</feature>
<feature type="binding site" evidence="9">
    <location>
        <position position="136"/>
    </location>
    <ligand>
        <name>Zn(2+)</name>
        <dbReference type="ChEBI" id="CHEBI:29105"/>
        <note>catalytic</note>
    </ligand>
</feature>
<evidence type="ECO:0000259" key="13">
    <source>
        <dbReference type="Pfam" id="PF11838"/>
    </source>
</evidence>
<keyword evidence="2 11" id="KW-0031">Aminopeptidase</keyword>
<dbReference type="InterPro" id="IPR050344">
    <property type="entry name" value="Peptidase_M1_aminopeptidases"/>
</dbReference>
<comment type="cofactor">
    <cofactor evidence="9 11">
        <name>Zn(2+)</name>
        <dbReference type="ChEBI" id="CHEBI:29105"/>
    </cofactor>
    <text evidence="9 11">Binds 1 zinc ion per subunit.</text>
</comment>
<evidence type="ECO:0000256" key="6">
    <source>
        <dbReference type="ARBA" id="ARBA00022833"/>
    </source>
</evidence>
<evidence type="ECO:0000256" key="10">
    <source>
        <dbReference type="PIRSR" id="PIRSR634016-4"/>
    </source>
</evidence>
<dbReference type="PRINTS" id="PR00756">
    <property type="entry name" value="ALADIPTASE"/>
</dbReference>
<evidence type="ECO:0000313" key="14">
    <source>
        <dbReference type="EMBL" id="KAA6375960.1"/>
    </source>
</evidence>
<dbReference type="Gene3D" id="2.60.40.1910">
    <property type="match status" value="1"/>
</dbReference>
<evidence type="ECO:0000256" key="3">
    <source>
        <dbReference type="ARBA" id="ARBA00022670"/>
    </source>
</evidence>
<dbReference type="GO" id="GO:0070006">
    <property type="term" value="F:metalloaminopeptidase activity"/>
    <property type="evidence" value="ECO:0007669"/>
    <property type="project" value="TreeGrafter"/>
</dbReference>
<evidence type="ECO:0000256" key="7">
    <source>
        <dbReference type="ARBA" id="ARBA00023049"/>
    </source>
</evidence>
<feature type="domain" description="ERAP1-like C-terminal" evidence="13">
    <location>
        <begin position="375"/>
        <end position="474"/>
    </location>
</feature>
<dbReference type="FunFam" id="1.10.390.10:FF:000001">
    <property type="entry name" value="Aminopeptidase"/>
    <property type="match status" value="1"/>
</dbReference>
<accession>A0A5J4V0S8</accession>
<evidence type="ECO:0000256" key="2">
    <source>
        <dbReference type="ARBA" id="ARBA00022438"/>
    </source>
</evidence>
<evidence type="ECO:0000259" key="12">
    <source>
        <dbReference type="Pfam" id="PF01433"/>
    </source>
</evidence>
<dbReference type="AlphaFoldDB" id="A0A5J4V0S8"/>
<dbReference type="GO" id="GO:0005615">
    <property type="term" value="C:extracellular space"/>
    <property type="evidence" value="ECO:0007669"/>
    <property type="project" value="TreeGrafter"/>
</dbReference>
<dbReference type="InterPro" id="IPR024571">
    <property type="entry name" value="ERAP1-like_C_dom"/>
</dbReference>
<dbReference type="InterPro" id="IPR034016">
    <property type="entry name" value="M1_APN-typ"/>
</dbReference>
<proteinExistence type="inferred from homology"/>
<dbReference type="Pfam" id="PF01433">
    <property type="entry name" value="Peptidase_M1"/>
    <property type="match status" value="1"/>
</dbReference>
<dbReference type="GO" id="GO:0008270">
    <property type="term" value="F:zinc ion binding"/>
    <property type="evidence" value="ECO:0007669"/>
    <property type="project" value="UniProtKB-UniRule"/>
</dbReference>
<dbReference type="InterPro" id="IPR014782">
    <property type="entry name" value="Peptidase_M1_dom"/>
</dbReference>
<evidence type="ECO:0000256" key="5">
    <source>
        <dbReference type="ARBA" id="ARBA00022801"/>
    </source>
</evidence>
<dbReference type="GO" id="GO:0016020">
    <property type="term" value="C:membrane"/>
    <property type="evidence" value="ECO:0007669"/>
    <property type="project" value="TreeGrafter"/>
</dbReference>
<dbReference type="Gene3D" id="1.10.390.10">
    <property type="entry name" value="Neutral Protease Domain 2"/>
    <property type="match status" value="1"/>
</dbReference>
<evidence type="ECO:0000256" key="4">
    <source>
        <dbReference type="ARBA" id="ARBA00022723"/>
    </source>
</evidence>
<dbReference type="GO" id="GO:0006508">
    <property type="term" value="P:proteolysis"/>
    <property type="evidence" value="ECO:0007669"/>
    <property type="project" value="UniProtKB-KW"/>
</dbReference>
<dbReference type="Pfam" id="PF11838">
    <property type="entry name" value="ERAP1_C"/>
    <property type="match status" value="1"/>
</dbReference>
<keyword evidence="7 11" id="KW-0482">Metalloprotease</keyword>
<dbReference type="Gene3D" id="1.25.50.20">
    <property type="match status" value="1"/>
</dbReference>